<accession>A0A2T9XAL2</accession>
<feature type="transmembrane region" description="Helical" evidence="1">
    <location>
        <begin position="69"/>
        <end position="91"/>
    </location>
</feature>
<evidence type="ECO:0008006" key="4">
    <source>
        <dbReference type="Google" id="ProtNLM"/>
    </source>
</evidence>
<comment type="caution">
    <text evidence="2">The sequence shown here is derived from an EMBL/GenBank/DDBJ whole genome shotgun (WGS) entry which is preliminary data.</text>
</comment>
<gene>
    <name evidence="2" type="ORF">DDW13_01385</name>
</gene>
<dbReference type="EMBL" id="QEFD01000047">
    <property type="protein sequence ID" value="PVU77140.1"/>
    <property type="molecule type" value="Genomic_DNA"/>
</dbReference>
<proteinExistence type="predicted"/>
<keyword evidence="1" id="KW-0472">Membrane</keyword>
<evidence type="ECO:0000256" key="1">
    <source>
        <dbReference type="SAM" id="Phobius"/>
    </source>
</evidence>
<name>A0A2T9XAL2_9CREN</name>
<feature type="transmembrane region" description="Helical" evidence="1">
    <location>
        <begin position="185"/>
        <end position="210"/>
    </location>
</feature>
<feature type="transmembrane region" description="Helical" evidence="1">
    <location>
        <begin position="122"/>
        <end position="139"/>
    </location>
</feature>
<dbReference type="AlphaFoldDB" id="A0A2T9XAL2"/>
<feature type="transmembrane region" description="Helical" evidence="1">
    <location>
        <begin position="43"/>
        <end position="62"/>
    </location>
</feature>
<reference evidence="2 3" key="1">
    <citation type="journal article" date="2015" name="Appl. Environ. Microbiol.">
        <title>Nanoarchaeota, Their Sulfolobales Host, and Nanoarchaeota Virus Distribution across Yellowstone National Park Hot Springs.</title>
        <authorList>
            <person name="Munson-McGee J.H."/>
            <person name="Field E.K."/>
            <person name="Bateson M."/>
            <person name="Rooney C."/>
            <person name="Stepanauskas R."/>
            <person name="Young M.J."/>
        </authorList>
    </citation>
    <scope>NUCLEOTIDE SEQUENCE [LARGE SCALE GENOMIC DNA]</scope>
    <source>
        <strain evidence="2">SCGC AC-742_N10</strain>
    </source>
</reference>
<organism evidence="2 3">
    <name type="scientific">Acidianus hospitalis</name>
    <dbReference type="NCBI Taxonomy" id="563177"/>
    <lineage>
        <taxon>Archaea</taxon>
        <taxon>Thermoproteota</taxon>
        <taxon>Thermoprotei</taxon>
        <taxon>Sulfolobales</taxon>
        <taxon>Sulfolobaceae</taxon>
        <taxon>Acidianus</taxon>
    </lineage>
</organism>
<keyword evidence="1" id="KW-0812">Transmembrane</keyword>
<feature type="transmembrane region" description="Helical" evidence="1">
    <location>
        <begin position="151"/>
        <end position="178"/>
    </location>
</feature>
<feature type="transmembrane region" description="Helical" evidence="1">
    <location>
        <begin position="230"/>
        <end position="246"/>
    </location>
</feature>
<feature type="transmembrane region" description="Helical" evidence="1">
    <location>
        <begin position="5"/>
        <end position="23"/>
    </location>
</feature>
<protein>
    <recommendedName>
        <fullName evidence="4">Membrane protein 6-pyruvoyl-tetrahydropterin synthase-related domain-containing protein</fullName>
    </recommendedName>
</protein>
<evidence type="ECO:0000313" key="2">
    <source>
        <dbReference type="EMBL" id="PVU77140.1"/>
    </source>
</evidence>
<dbReference type="Proteomes" id="UP000245638">
    <property type="component" value="Unassembled WGS sequence"/>
</dbReference>
<feature type="transmembrane region" description="Helical" evidence="1">
    <location>
        <begin position="293"/>
        <end position="308"/>
    </location>
</feature>
<keyword evidence="1" id="KW-1133">Transmembrane helix</keyword>
<sequence length="554" mass="64392">MRRFYLFFVVTLAFYLIVFRTLFEVNAFSLLDTEPSYLYYRQYLFSIPTPFSYFYNFLNSIWWNSSEKIFTVLPFILGTVLFYVMSSYFNLIEWKKWILSFLFMLNPGTALILYVGDAPSILMSYAFGPLVFLLGYRLAKNINLKNFLILSLVFIVINWIYFESFILDFIFLLPILFFASNKIKFLLASLASSALSFLSLVNYEVLVYEIVVPSLNITSAHYIPLYVKEIYYISFYLGIFSIYLFIKKYKIPSAIVSVSLILLLSWLVVFVKIPNIPLINAIFLIFQSFQQKFILFISGLVVISFAFLKSWKYIFFILFLMSLANMPCINLYTQEHVTAYAILTFNANNYAVCEEFFKLQKFIYEHPGFYYIGINKTFLLECNLCSIYKYENLIPNLLPVSFSIFGVNAKQLAYEGIKYYLVVSNETPNYSNFKLVFSCGKFHLYENECFKSIAFSANGEPLNVTVTPCKVIVIGNSTFAKVLVPYYGLWKGAKDCNGYLGIPMNNGYGEAINEAYYINQYLIIVDFIVLIIISGLLAKLCWSKLRSVIWLKRM</sequence>
<feature type="transmembrane region" description="Helical" evidence="1">
    <location>
        <begin position="521"/>
        <end position="542"/>
    </location>
</feature>
<evidence type="ECO:0000313" key="3">
    <source>
        <dbReference type="Proteomes" id="UP000245638"/>
    </source>
</evidence>